<dbReference type="GO" id="GO:0043041">
    <property type="term" value="P:amino acid activation for nonribosomal peptide biosynthetic process"/>
    <property type="evidence" value="ECO:0007669"/>
    <property type="project" value="UniProtKB-ARBA"/>
</dbReference>
<dbReference type="SUPFAM" id="SSF52777">
    <property type="entry name" value="CoA-dependent acyltransferases"/>
    <property type="match status" value="10"/>
</dbReference>
<dbReference type="Gene3D" id="3.30.559.30">
    <property type="entry name" value="Nonribosomal peptide synthetase, condensation domain"/>
    <property type="match status" value="5"/>
</dbReference>
<keyword evidence="3" id="KW-0596">Phosphopantetheine</keyword>
<dbReference type="Gene3D" id="1.10.1200.10">
    <property type="entry name" value="ACP-like"/>
    <property type="match status" value="3"/>
</dbReference>
<evidence type="ECO:0000313" key="7">
    <source>
        <dbReference type="EMBL" id="QPB84820.1"/>
    </source>
</evidence>
<feature type="domain" description="Carrier" evidence="6">
    <location>
        <begin position="999"/>
        <end position="1073"/>
    </location>
</feature>
<dbReference type="InterPro" id="IPR001031">
    <property type="entry name" value="Thioesterase"/>
</dbReference>
<dbReference type="PROSITE" id="PS50075">
    <property type="entry name" value="CARRIER"/>
    <property type="match status" value="3"/>
</dbReference>
<dbReference type="FunFam" id="3.40.50.12780:FF:000012">
    <property type="entry name" value="Non-ribosomal peptide synthetase"/>
    <property type="match status" value="2"/>
</dbReference>
<dbReference type="InterPro" id="IPR029058">
    <property type="entry name" value="AB_hydrolase_fold"/>
</dbReference>
<evidence type="ECO:0000256" key="3">
    <source>
        <dbReference type="ARBA" id="ARBA00022450"/>
    </source>
</evidence>
<dbReference type="Pfam" id="PF00975">
    <property type="entry name" value="Thioesterase"/>
    <property type="match status" value="1"/>
</dbReference>
<dbReference type="InterPro" id="IPR001242">
    <property type="entry name" value="Condensation_dom"/>
</dbReference>
<dbReference type="PANTHER" id="PTHR45398:SF1">
    <property type="entry name" value="ENZYME, PUTATIVE (JCVI)-RELATED"/>
    <property type="match status" value="1"/>
</dbReference>
<dbReference type="Gene3D" id="3.40.50.980">
    <property type="match status" value="4"/>
</dbReference>
<dbReference type="InterPro" id="IPR010071">
    <property type="entry name" value="AA_adenyl_dom"/>
</dbReference>
<name>A0A7S7YZF1_9GAMM</name>
<evidence type="ECO:0000256" key="2">
    <source>
        <dbReference type="ARBA" id="ARBA00006432"/>
    </source>
</evidence>
<dbReference type="Gene3D" id="2.30.38.10">
    <property type="entry name" value="Luciferase, Domain 3"/>
    <property type="match status" value="2"/>
</dbReference>
<dbReference type="InterPro" id="IPR045851">
    <property type="entry name" value="AMP-bd_C_sf"/>
</dbReference>
<feature type="domain" description="Carrier" evidence="6">
    <location>
        <begin position="4014"/>
        <end position="4089"/>
    </location>
</feature>
<proteinExistence type="inferred from homology"/>
<dbReference type="FunFam" id="2.30.38.10:FF:000001">
    <property type="entry name" value="Non-ribosomal peptide synthetase PvdI"/>
    <property type="match status" value="2"/>
</dbReference>
<dbReference type="CDD" id="cd19531">
    <property type="entry name" value="LCL_NRPS-like"/>
    <property type="match status" value="1"/>
</dbReference>
<dbReference type="FunFam" id="3.30.300.30:FF:000010">
    <property type="entry name" value="Enterobactin synthetase component F"/>
    <property type="match status" value="3"/>
</dbReference>
<accession>A0A7S7YZF1</accession>
<dbReference type="SMART" id="SM00823">
    <property type="entry name" value="PKS_PP"/>
    <property type="match status" value="2"/>
</dbReference>
<dbReference type="PROSITE" id="PS00012">
    <property type="entry name" value="PHOSPHOPANTETHEINE"/>
    <property type="match status" value="2"/>
</dbReference>
<reference evidence="7 8" key="1">
    <citation type="submission" date="2019-10" db="EMBL/GenBank/DDBJ databases">
        <title>Pseudoalteromonas rubra S4059.</title>
        <authorList>
            <person name="Paulsen S."/>
            <person name="Wang X."/>
        </authorList>
    </citation>
    <scope>NUCLEOTIDE SEQUENCE [LARGE SCALE GENOMIC DNA]</scope>
    <source>
        <strain evidence="7 8">S4059</strain>
    </source>
</reference>
<dbReference type="Gene3D" id="3.30.300.30">
    <property type="match status" value="3"/>
</dbReference>
<dbReference type="Gene3D" id="3.40.50.12780">
    <property type="entry name" value="N-terminal domain of ligase-like"/>
    <property type="match status" value="1"/>
</dbReference>
<dbReference type="Pfam" id="PF00550">
    <property type="entry name" value="PP-binding"/>
    <property type="match status" value="3"/>
</dbReference>
<evidence type="ECO:0000256" key="1">
    <source>
        <dbReference type="ARBA" id="ARBA00001957"/>
    </source>
</evidence>
<sequence length="4371" mass="483297">MSQQRRTRRNRAISSLSSEDQQRLQARISEASETTGQLTVSVAPGEQVPLTAAQQILWYAWKMDPADASYNLAGALHFDGQLQPSRVKQAFDVLLAKHSGLRIRFVEAAEQVYQIDGQYQQLDVTELTVHDEQPDDPIRAFVEQPFDLCQAPLLRIAIATRGTQTSLIVTMHHIITDGTSMQQLLDEFVALYGAQGTADRTPVPGFLEFAKWEQQQERSELFATQLANWLPHLVETDDTLRLPARDHQRHDLNYQVGFETRPVPGVLWQKISAMATQYQITPYLILLTAWQTLLARLSGGQHIRVGVPIANRHRSETQNVVGYFVNTQVMPILVGDSDSFQQLLEKNTAMSRVAQSNQDLPIDKLVEAIKPARQRGVHPVFQVMFNYLRRDKRNFSQLESLTLSGTQMYRFGMPFDLQLDVIEDITDGTSLNLVFASELYDADFAVQCLTQLVSLLDTCLSDPDQPVNNVSLLQSAQTRALLDTGTGTPAFDYQRPITTLISEQSVRTPEAVALRFAQQSMTYAELEQASNQLAHCLNARGIGAEDKVALVFERSLEMVISILAVVKAGAAYVPLEPSLPLDRIAYIASNSGLSLFLGDDSLTRLDSLSDLAERITYQSLSLADYPSQLPAHEIPATQLAYVIYTSGSTGKPKGVGNQHSAIYNRIAWQQSAYPIGADDKVLQKTPFGFDVSVWEFFWPLMYGAELVIAEPGAHKDSTQLLDTINHFGVTTLHFVPSMLQAFIGHESVHTATSIRRILCSGEALPSEVQAQALSKLPQAKLYNLYGPTEAAVDVSHFTCHGDPALPVPIGAPIAGIRLYVLDRALNLCPPGVAGELYIAGTGLARGYVNRADLSAERFVADPFINDGSRMYRSGDLVCWNSEGQLDYLGRTDHQVKIRGFRIELGEIEAALYAIDGVREAVIVADRDGATQRLVGYVSGEVGVELAVDALKVELAAQLPEYMVPAVIMVLDTLPLNSNGKIDRKALPKPNNESSVAYEAPQGERELALAQVWQKVLGQAQIGRLDNFFELGGDSILSLQIVSGLREHGLVVTPKQIFELHTIARLAPALTELPASQRIAQQVSGEVTLLPIQQQFLATSLSDKNHYNQALLLTLAAPLNGAALQQVWSALVAHHDALRLRFNRNEAGQWQQRYLPFDAERAVASVWERNVASAEITSVAEQAQRSLNIQTGELARVVHMTLSDGSARLLLVIHHLAVDGVSWRVLLDDLARGYAQAQQQQACEFASKSHSYQYWAEQVADYASLNSQELAFWTQQQSSELTIPGLNPAGSRRLADSAEVRVTLEQSTTERLLQQAGKPYRTVVNELLLSALSEAVYQWTGQQEAVINLEGHGREPWDAHTDLSRSVGWFTTLYPVHLTRLNALSETIKHTKEHLRSVPNKGIGYGALKYYGESHAQATLTAQPLGQIEFNYLGQLDNTLNQGDSPWRLASEHSGASFSPDYEPHSELSINGQVSNGALQLTISYGRERISEADMQAFAAHLHEALVQLVAHCCDTHGCLTPSDVTLSGLDQQQLDQLPLDTAELSDLYPLSPMQQGMLFHSLVEEGEAYVNQTSLEIKRLDVARFKAAWLNAIARHDALRSGFLSLDPRPLQFVRKTVQPVWETLDWQHLDSAQQQRQLAELSVSHRQQGFAMDAETGLQRFVLVQLAPQRHAFVWTIHHILTDGWSCAALMGEVLRMYDGETLAEPQAQYGDYIAYLEQQDVVANLAYWQTQTGMLEEPCYLSGAFKAPQSGAHAALDVQLDDAQNTALNAFARQYHLTANTLMQGAWALLLSRYLGREAVCFGATTSGRPTELTGHESIQGMFINTMPVVVEVAPEVTLAQWLQTLQGTNLAGREHEFTPLYEIQKQATHLTLDQHGLFDTLLVFENYPITTALPQDEQATEFSVCDAREETNFPLTISFIQEQTLKLHFSYQGSVLAEADVRALATQFKTLLLTMMDAAQEPLASLLQLQDASQSSALLDTGTGTPAFDYQRPITTLISEQSVRTPEAVALRFAQQSMTYAELEQASNQLAHCLNARGIGAEDKVALVFERSLEMVISILAVVKAGAAYVPLEPSLPLDRIAYIASNSGLSLFLGDDSLTRLDSLSDLAERITYQSLSLADYPSQLPAHEIPATQLAYVIYTSGSTGKPKGVGNQHSAIYNRIAWQQSAYPIGADDKVLQKTPFGFDVSVWEFFWPLMYGAELVIAEPGAHKDSTQLLDTINHFGVTTLHFVPSMLQAFIGHESVHTATSIRRILCSGEALPSEVQAQALSKLPQAKLYNLYGPTEAAVDVSHFTCHGDPALPVPIGAPIAGIRLYVLDRALNLCPPGVAGELYIAGTGLARGYVNRADLSAERFVADPFINDGSRMYRSGDLVCWNSEGQLDYLGRTDHQVKIRGFRIELGEIEAALYAIDGVREAVIVADRDGATQRLVGYVSGEAGVELAVDALKVELAAQLPEYMVPAVIMVLDTLPLNSNGKIDRKALPKPELNSTAQYVAPQGKAEQLLAESWQSVLGVAQVGRDDNFFELGGDSILSLQIIARLRQAGFSVTAKQLFELQTVAKLAPLMTEHNADDLPQQNVSGQVTLLPIQHAFFERNMARYQHWNQAVMLELATPLAAEQLTQHVIALLTQHDALRLRFVRDAAGQWQQSYRDVSADMAAQSIWYQRASISELTDIAEQAQRSLELENGPLLRVVHVSLDDGTARLLMVIHHLAVDGVSWRILLEDLTTLWQSEQAQLGAKSHSYQFWAQQIQSYASSHPAEYAYWQEMATPQTRFPELNPAGSRQYQAADISTLTLDTATTTALLTQAGQTYRTQVNDLLLSALSEALYRWTAQTEHQINLEGHGREPWNDEVDLSRTVGWFTSLFPVLLTRQPELSDTIKYNKEQLRSIPNKGIGYGAFRYYGSASQRSELAAQTPAEIEFNYLGQLDNVASKEAGWRPATESTGTAWDPNYEMDTELSITAQVTDGQLQVLIRYAPQRLPAQQIDIFTAHLQGALEEVVAQCAVAQATFTPSDLPLSGLSQAQIDSLPLALDDVSTLYPLSPMQQGMLFQSLYQGGETYINQSCFMVTGLDVARFKSAWQQVIERHDALRTGFIDVDGISLQYVAKSAQLDWEIVDWRNQTVSEAALKAFARQESRRGFDLQRDPGLSRMRIIELSDGRHALIWTMHHILTDGWSRAAMLGEVLMAYEGQTLPPVAGQYGDYIGYLSQLDEAQNRTFWQQQLAGLHEPSYLSGTLTKPKNGQFGGFDVSLSEAEFTQLVAFCQDHRITQNTLVQGAWALLLCRYLGRDTVCFGATTSGRPNDLAGHDAIQGMFINTVPMVSSVDPAQSLNEWLQVQQTNALAVREHEFTPLYEIQKLAAQSLELSREGLFDTLLVFENYPIDEAMLQQEARETRFEVLEDREETNFPLTISFIQEDTLRLHFSYQGSELAEAEVKALAEQYKTLILAMLQTPQARLSEFSLVSETQQQALQALGFGESITPLHPGPVEPIYLPGGEVPQPEATQYQDVVSTINRLAELTPDADAVICDGRSYSYKVLADKSSQLAHYLREQGVQPEQRVGVALARGIDLPLAFLAILKAGAVYVPMDLSYPQERLAYMIKDSQMAHILVSDNSLDGIAGSATLHPFTDIKLSEQWQQPVVCPAQGAYLIYTSGSTGNPKGVLVSRASIAAHCRGIGRRYEMRPSDRELIFMSFCFDGAHERWLTVLTHGAAVVIRPERQWDLHETYQNLHQQQVSIAVFPPVFLRELAAHVEQVGNPPPVRVYCFGGDAMPQATFELAQRVLQPDFFINGYGPTETVVTPLTWKALPGSEFDAVYAPIGELVGQRQAWLLDSHLNLVLPGQVGELYLAEEIGLARGYLNRPDLTAERFVANPFANDGSRLYRTGDLVRWNDQGLMEYLGRTDHQVKIRGFRIELGEIETLLRKCSEVRQAVVVADDTPSGKRLVAYVSGHKGELPDEAVLKAMLTASLPDYMVPAVIMALSDLPLNSNGKIDRKALPKAELQSEVSYVAPHNQSEALMAQIWQSVLGVAQVGRRDNFFALGGDSISGLKVISLWQQRSEQPLALKQLWQASDLAALVATMQNDDNSVLQPLNTHTDNAETLYCFHEGNGLTAPYRPLAEQLTGQFNCVGVAPAANLSDINGLTALAGHYAEALMTAQPHGNFHLMGWSLGGALAVLVARMLKARGRTVRQVYLVDSWNPCSDFAATQLSWSDWALEWIGGSAQPVDTALHQTFVAELTAALQQDLKDADTLAAWLVAHRTRFADLFNEELLLLPEQELCKLLSDGYELYRLARMEPAESQPDYMLEGVAERAHAWWSTDAEPAATAAYQTMLGTTVTATHTEDDHQQIIRAAAVQSDLIAKLTLRD</sequence>
<dbReference type="Gene3D" id="3.30.559.10">
    <property type="entry name" value="Chloramphenicol acetyltransferase-like domain"/>
    <property type="match status" value="5"/>
</dbReference>
<dbReference type="FunFam" id="3.40.50.980:FF:000001">
    <property type="entry name" value="Non-ribosomal peptide synthetase"/>
    <property type="match status" value="3"/>
</dbReference>
<dbReference type="PROSITE" id="PS00455">
    <property type="entry name" value="AMP_BINDING"/>
    <property type="match status" value="3"/>
</dbReference>
<evidence type="ECO:0000256" key="4">
    <source>
        <dbReference type="ARBA" id="ARBA00022553"/>
    </source>
</evidence>
<dbReference type="InterPro" id="IPR006162">
    <property type="entry name" value="Ppantetheine_attach_site"/>
</dbReference>
<dbReference type="GO" id="GO:0031177">
    <property type="term" value="F:phosphopantetheine binding"/>
    <property type="evidence" value="ECO:0007669"/>
    <property type="project" value="InterPro"/>
</dbReference>
<dbReference type="PANTHER" id="PTHR45398">
    <property type="match status" value="1"/>
</dbReference>
<evidence type="ECO:0000259" key="6">
    <source>
        <dbReference type="PROSITE" id="PS50075"/>
    </source>
</evidence>
<protein>
    <submittedName>
        <fullName evidence="7">Amino acid adenylation domain-containing protein</fullName>
    </submittedName>
</protein>
<comment type="similarity">
    <text evidence="2">Belongs to the ATP-dependent AMP-binding enzyme family.</text>
</comment>
<dbReference type="InterPro" id="IPR042099">
    <property type="entry name" value="ANL_N_sf"/>
</dbReference>
<dbReference type="Gene3D" id="3.40.50.1820">
    <property type="entry name" value="alpha/beta hydrolase"/>
    <property type="match status" value="1"/>
</dbReference>
<comment type="cofactor">
    <cofactor evidence="1">
        <name>pantetheine 4'-phosphate</name>
        <dbReference type="ChEBI" id="CHEBI:47942"/>
    </cofactor>
</comment>
<dbReference type="InterPro" id="IPR023213">
    <property type="entry name" value="CAT-like_dom_sf"/>
</dbReference>
<feature type="compositionally biased region" description="Basic residues" evidence="5">
    <location>
        <begin position="1"/>
        <end position="11"/>
    </location>
</feature>
<dbReference type="InterPro" id="IPR000873">
    <property type="entry name" value="AMP-dep_synth/lig_dom"/>
</dbReference>
<dbReference type="FunFam" id="3.40.50.980:FF:000002">
    <property type="entry name" value="Enterobactin synthetase component F"/>
    <property type="match status" value="2"/>
</dbReference>
<dbReference type="SUPFAM" id="SSF47336">
    <property type="entry name" value="ACP-like"/>
    <property type="match status" value="3"/>
</dbReference>
<dbReference type="Proteomes" id="UP000305729">
    <property type="component" value="Chromosome 1"/>
</dbReference>
<dbReference type="SUPFAM" id="SSF56801">
    <property type="entry name" value="Acetyl-CoA synthetase-like"/>
    <property type="match status" value="3"/>
</dbReference>
<dbReference type="NCBIfam" id="NF003417">
    <property type="entry name" value="PRK04813.1"/>
    <property type="match status" value="3"/>
</dbReference>
<organism evidence="7 8">
    <name type="scientific">Pseudoalteromonas rubra</name>
    <dbReference type="NCBI Taxonomy" id="43658"/>
    <lineage>
        <taxon>Bacteria</taxon>
        <taxon>Pseudomonadati</taxon>
        <taxon>Pseudomonadota</taxon>
        <taxon>Gammaproteobacteria</taxon>
        <taxon>Alteromonadales</taxon>
        <taxon>Pseudoalteromonadaceae</taxon>
        <taxon>Pseudoalteromonas</taxon>
    </lineage>
</organism>
<dbReference type="Pfam" id="PF00501">
    <property type="entry name" value="AMP-binding"/>
    <property type="match status" value="3"/>
</dbReference>
<dbReference type="InterPro" id="IPR010060">
    <property type="entry name" value="NRPS_synth"/>
</dbReference>
<dbReference type="InterPro" id="IPR036736">
    <property type="entry name" value="ACP-like_sf"/>
</dbReference>
<dbReference type="GO" id="GO:0044550">
    <property type="term" value="P:secondary metabolite biosynthetic process"/>
    <property type="evidence" value="ECO:0007669"/>
    <property type="project" value="UniProtKB-ARBA"/>
</dbReference>
<dbReference type="CDD" id="cd19534">
    <property type="entry name" value="E_NRPS"/>
    <property type="match status" value="1"/>
</dbReference>
<feature type="domain" description="Carrier" evidence="6">
    <location>
        <begin position="2499"/>
        <end position="2573"/>
    </location>
</feature>
<dbReference type="RefSeq" id="WP_195879834.1">
    <property type="nucleotide sequence ID" value="NZ_CP045429.1"/>
</dbReference>
<gene>
    <name evidence="7" type="ORF">CWC22_018240</name>
</gene>
<dbReference type="InterPro" id="IPR025110">
    <property type="entry name" value="AMP-bd_C"/>
</dbReference>
<dbReference type="SUPFAM" id="SSF53474">
    <property type="entry name" value="alpha/beta-Hydrolases"/>
    <property type="match status" value="1"/>
</dbReference>
<feature type="region of interest" description="Disordered" evidence="5">
    <location>
        <begin position="1"/>
        <end position="20"/>
    </location>
</feature>
<dbReference type="EMBL" id="CP045429">
    <property type="protein sequence ID" value="QPB84820.1"/>
    <property type="molecule type" value="Genomic_DNA"/>
</dbReference>
<dbReference type="InterPro" id="IPR009081">
    <property type="entry name" value="PP-bd_ACP"/>
</dbReference>
<dbReference type="CDD" id="cd17646">
    <property type="entry name" value="A_NRPS_AB3403-like"/>
    <property type="match status" value="2"/>
</dbReference>
<dbReference type="CDD" id="cd17649">
    <property type="entry name" value="A_NRPS_PvdJ-like"/>
    <property type="match status" value="1"/>
</dbReference>
<dbReference type="GO" id="GO:0003824">
    <property type="term" value="F:catalytic activity"/>
    <property type="evidence" value="ECO:0007669"/>
    <property type="project" value="InterPro"/>
</dbReference>
<evidence type="ECO:0000256" key="5">
    <source>
        <dbReference type="SAM" id="MobiDB-lite"/>
    </source>
</evidence>
<dbReference type="FunFam" id="1.10.1200.10:FF:000005">
    <property type="entry name" value="Nonribosomal peptide synthetase 1"/>
    <property type="match status" value="2"/>
</dbReference>
<dbReference type="InterPro" id="IPR020806">
    <property type="entry name" value="PKS_PP-bd"/>
</dbReference>
<dbReference type="NCBIfam" id="TIGR01720">
    <property type="entry name" value="NRPS-para261"/>
    <property type="match status" value="2"/>
</dbReference>
<dbReference type="Pfam" id="PF13193">
    <property type="entry name" value="AMP-binding_C"/>
    <property type="match status" value="3"/>
</dbReference>
<dbReference type="InterPro" id="IPR020845">
    <property type="entry name" value="AMP-binding_CS"/>
</dbReference>
<keyword evidence="4" id="KW-0597">Phosphoprotein</keyword>
<dbReference type="Pfam" id="PF00668">
    <property type="entry name" value="Condensation"/>
    <property type="match status" value="5"/>
</dbReference>
<evidence type="ECO:0000313" key="8">
    <source>
        <dbReference type="Proteomes" id="UP000305729"/>
    </source>
</evidence>
<dbReference type="NCBIfam" id="TIGR01733">
    <property type="entry name" value="AA-adenyl-dom"/>
    <property type="match status" value="3"/>
</dbReference>